<reference evidence="1 2" key="1">
    <citation type="submission" date="2019-08" db="EMBL/GenBank/DDBJ databases">
        <authorList>
            <person name="Lei W."/>
        </authorList>
    </citation>
    <scope>NUCLEOTIDE SEQUENCE [LARGE SCALE GENOMIC DNA]</scope>
    <source>
        <strain evidence="1 2">CCUG 58627</strain>
    </source>
</reference>
<dbReference type="RefSeq" id="WP_146323630.1">
    <property type="nucleotide sequence ID" value="NZ_CP047080.1"/>
</dbReference>
<accession>A0A5C5UQF1</accession>
<proteinExistence type="predicted"/>
<evidence type="ECO:0000313" key="1">
    <source>
        <dbReference type="EMBL" id="TWT28544.1"/>
    </source>
</evidence>
<keyword evidence="2" id="KW-1185">Reference proteome</keyword>
<comment type="caution">
    <text evidence="1">The sequence shown here is derived from an EMBL/GenBank/DDBJ whole genome shotgun (WGS) entry which is preliminary data.</text>
</comment>
<organism evidence="1 2">
    <name type="scientific">Corynebacterium canis</name>
    <dbReference type="NCBI Taxonomy" id="679663"/>
    <lineage>
        <taxon>Bacteria</taxon>
        <taxon>Bacillati</taxon>
        <taxon>Actinomycetota</taxon>
        <taxon>Actinomycetes</taxon>
        <taxon>Mycobacteriales</taxon>
        <taxon>Corynebacteriaceae</taxon>
        <taxon>Corynebacterium</taxon>
    </lineage>
</organism>
<protein>
    <submittedName>
        <fullName evidence="1">Uncharacterized protein</fullName>
    </submittedName>
</protein>
<evidence type="ECO:0000313" key="2">
    <source>
        <dbReference type="Proteomes" id="UP000320791"/>
    </source>
</evidence>
<dbReference type="EMBL" id="VOHM01000004">
    <property type="protein sequence ID" value="TWT28544.1"/>
    <property type="molecule type" value="Genomic_DNA"/>
</dbReference>
<name>A0A5C5UQF1_9CORY</name>
<sequence>MEEQMNLHEISSLLSEWYALPEAVKAESRRSVTVERVAMSMAMEREYVSDEWFSQAQECQSQLAPVKVQ</sequence>
<dbReference type="OrthoDB" id="4469972at2"/>
<dbReference type="AlphaFoldDB" id="A0A5C5UQF1"/>
<gene>
    <name evidence="1" type="ORF">FRX94_02945</name>
</gene>
<dbReference type="Proteomes" id="UP000320791">
    <property type="component" value="Unassembled WGS sequence"/>
</dbReference>